<evidence type="ECO:0000256" key="8">
    <source>
        <dbReference type="ARBA" id="ARBA00047899"/>
    </source>
</evidence>
<dbReference type="InterPro" id="IPR000719">
    <property type="entry name" value="Prot_kinase_dom"/>
</dbReference>
<evidence type="ECO:0000256" key="6">
    <source>
        <dbReference type="ARBA" id="ARBA00022777"/>
    </source>
</evidence>
<evidence type="ECO:0000256" key="9">
    <source>
        <dbReference type="ARBA" id="ARBA00048679"/>
    </source>
</evidence>
<evidence type="ECO:0000259" key="11">
    <source>
        <dbReference type="PROSITE" id="PS50011"/>
    </source>
</evidence>
<dbReference type="PANTHER" id="PTHR44899:SF3">
    <property type="entry name" value="SERINE_THREONINE-PROTEIN KINASE NEK1"/>
    <property type="match status" value="1"/>
</dbReference>
<feature type="domain" description="Protein kinase" evidence="11">
    <location>
        <begin position="4"/>
        <end position="269"/>
    </location>
</feature>
<evidence type="ECO:0000313" key="12">
    <source>
        <dbReference type="EMBL" id="KAF6024037.1"/>
    </source>
</evidence>
<dbReference type="AlphaFoldDB" id="A0A7J7JDC3"/>
<keyword evidence="6" id="KW-0418">Kinase</keyword>
<feature type="region of interest" description="Disordered" evidence="10">
    <location>
        <begin position="292"/>
        <end position="317"/>
    </location>
</feature>
<evidence type="ECO:0000256" key="3">
    <source>
        <dbReference type="ARBA" id="ARBA00022527"/>
    </source>
</evidence>
<dbReference type="EC" id="2.7.11.1" evidence="2"/>
<dbReference type="InterPro" id="IPR051131">
    <property type="entry name" value="NEK_Ser/Thr_kinase_NIMA"/>
</dbReference>
<proteinExistence type="inferred from homology"/>
<dbReference type="InterPro" id="IPR008271">
    <property type="entry name" value="Ser/Thr_kinase_AS"/>
</dbReference>
<dbReference type="OrthoDB" id="248923at2759"/>
<evidence type="ECO:0000256" key="2">
    <source>
        <dbReference type="ARBA" id="ARBA00012513"/>
    </source>
</evidence>
<evidence type="ECO:0000256" key="4">
    <source>
        <dbReference type="ARBA" id="ARBA00022679"/>
    </source>
</evidence>
<name>A0A7J7JDC3_BUGNE</name>
<evidence type="ECO:0000256" key="1">
    <source>
        <dbReference type="ARBA" id="ARBA00010886"/>
    </source>
</evidence>
<keyword evidence="4" id="KW-0808">Transferase</keyword>
<evidence type="ECO:0000256" key="5">
    <source>
        <dbReference type="ARBA" id="ARBA00022741"/>
    </source>
</evidence>
<dbReference type="Proteomes" id="UP000593567">
    <property type="component" value="Unassembled WGS sequence"/>
</dbReference>
<dbReference type="CDD" id="cd08215">
    <property type="entry name" value="STKc_Nek"/>
    <property type="match status" value="1"/>
</dbReference>
<dbReference type="GO" id="GO:0004674">
    <property type="term" value="F:protein serine/threonine kinase activity"/>
    <property type="evidence" value="ECO:0007669"/>
    <property type="project" value="UniProtKB-KW"/>
</dbReference>
<dbReference type="GO" id="GO:0005524">
    <property type="term" value="F:ATP binding"/>
    <property type="evidence" value="ECO:0007669"/>
    <property type="project" value="UniProtKB-KW"/>
</dbReference>
<dbReference type="PROSITE" id="PS50011">
    <property type="entry name" value="PROTEIN_KINASE_DOM"/>
    <property type="match status" value="1"/>
</dbReference>
<keyword evidence="13" id="KW-1185">Reference proteome</keyword>
<reference evidence="12" key="1">
    <citation type="submission" date="2020-06" db="EMBL/GenBank/DDBJ databases">
        <title>Draft genome of Bugula neritina, a colonial animal packing powerful symbionts and potential medicines.</title>
        <authorList>
            <person name="Rayko M."/>
        </authorList>
    </citation>
    <scope>NUCLEOTIDE SEQUENCE [LARGE SCALE GENOMIC DNA]</scope>
    <source>
        <strain evidence="12">Kwan_BN1</strain>
    </source>
</reference>
<feature type="compositionally biased region" description="Polar residues" evidence="10">
    <location>
        <begin position="292"/>
        <end position="305"/>
    </location>
</feature>
<accession>A0A7J7JDC3</accession>
<comment type="caution">
    <text evidence="12">The sequence shown here is derived from an EMBL/GenBank/DDBJ whole genome shotgun (WGS) entry which is preliminary data.</text>
</comment>
<dbReference type="EMBL" id="VXIV02002628">
    <property type="protein sequence ID" value="KAF6024037.1"/>
    <property type="molecule type" value="Genomic_DNA"/>
</dbReference>
<organism evidence="12 13">
    <name type="scientific">Bugula neritina</name>
    <name type="common">Brown bryozoan</name>
    <name type="synonym">Sertularia neritina</name>
    <dbReference type="NCBI Taxonomy" id="10212"/>
    <lineage>
        <taxon>Eukaryota</taxon>
        <taxon>Metazoa</taxon>
        <taxon>Spiralia</taxon>
        <taxon>Lophotrochozoa</taxon>
        <taxon>Bryozoa</taxon>
        <taxon>Gymnolaemata</taxon>
        <taxon>Cheilostomatida</taxon>
        <taxon>Flustrina</taxon>
        <taxon>Buguloidea</taxon>
        <taxon>Bugulidae</taxon>
        <taxon>Bugula</taxon>
    </lineage>
</organism>
<comment type="similarity">
    <text evidence="1">Belongs to the protein kinase superfamily. NEK Ser/Thr protein kinase family. NIMA subfamily.</text>
</comment>
<keyword evidence="5" id="KW-0547">Nucleotide-binding</keyword>
<comment type="catalytic activity">
    <reaction evidence="8">
        <text>L-threonyl-[protein] + ATP = O-phospho-L-threonyl-[protein] + ADP + H(+)</text>
        <dbReference type="Rhea" id="RHEA:46608"/>
        <dbReference type="Rhea" id="RHEA-COMP:11060"/>
        <dbReference type="Rhea" id="RHEA-COMP:11605"/>
        <dbReference type="ChEBI" id="CHEBI:15378"/>
        <dbReference type="ChEBI" id="CHEBI:30013"/>
        <dbReference type="ChEBI" id="CHEBI:30616"/>
        <dbReference type="ChEBI" id="CHEBI:61977"/>
        <dbReference type="ChEBI" id="CHEBI:456216"/>
        <dbReference type="EC" id="2.7.11.1"/>
    </reaction>
</comment>
<dbReference type="SMART" id="SM00220">
    <property type="entry name" value="S_TKc"/>
    <property type="match status" value="1"/>
</dbReference>
<dbReference type="InterPro" id="IPR011009">
    <property type="entry name" value="Kinase-like_dom_sf"/>
</dbReference>
<evidence type="ECO:0000313" key="13">
    <source>
        <dbReference type="Proteomes" id="UP000593567"/>
    </source>
</evidence>
<evidence type="ECO:0000256" key="7">
    <source>
        <dbReference type="ARBA" id="ARBA00022840"/>
    </source>
</evidence>
<protein>
    <recommendedName>
        <fullName evidence="2">non-specific serine/threonine protein kinase</fullName>
        <ecNumber evidence="2">2.7.11.1</ecNumber>
    </recommendedName>
</protein>
<keyword evidence="3" id="KW-0723">Serine/threonine-protein kinase</keyword>
<dbReference type="Pfam" id="PF00069">
    <property type="entry name" value="Pkinase"/>
    <property type="match status" value="1"/>
</dbReference>
<dbReference type="SUPFAM" id="SSF56112">
    <property type="entry name" value="Protein kinase-like (PK-like)"/>
    <property type="match status" value="1"/>
</dbReference>
<dbReference type="Gene3D" id="1.10.510.10">
    <property type="entry name" value="Transferase(Phosphotransferase) domain 1"/>
    <property type="match status" value="1"/>
</dbReference>
<keyword evidence="7" id="KW-0067">ATP-binding</keyword>
<evidence type="ECO:0000256" key="10">
    <source>
        <dbReference type="SAM" id="MobiDB-lite"/>
    </source>
</evidence>
<comment type="catalytic activity">
    <reaction evidence="9">
        <text>L-seryl-[protein] + ATP = O-phospho-L-seryl-[protein] + ADP + H(+)</text>
        <dbReference type="Rhea" id="RHEA:17989"/>
        <dbReference type="Rhea" id="RHEA-COMP:9863"/>
        <dbReference type="Rhea" id="RHEA-COMP:11604"/>
        <dbReference type="ChEBI" id="CHEBI:15378"/>
        <dbReference type="ChEBI" id="CHEBI:29999"/>
        <dbReference type="ChEBI" id="CHEBI:30616"/>
        <dbReference type="ChEBI" id="CHEBI:83421"/>
        <dbReference type="ChEBI" id="CHEBI:456216"/>
        <dbReference type="EC" id="2.7.11.1"/>
    </reaction>
</comment>
<sequence length="376" mass="42378">MDNYEVITKVGSGACGAVYLVRDIKNSRQYALKKVQLDAQKRTRTREALLREARILAQLKHPHIVAYHDSFFADADDLSFMHIVQDYCDGGTLDDKIISMRKTQNYFKEHTIMEWFIQIAMAVQYIHSHKILHRDLKAQNVFMTKSDGVKLGDFGIAKVLDNTLDAAVTCVGTPCYLSPELCQDIPYSSKSDIWALGCLLFELCALKPAFDGNNLISLFYKITKAEYASLPDQFSEEIKRLIAAILIKEADVRPSASAILNMTTVRNYLETFIQDREYLLKQKIITLRAKTGVSSGHNSPTFNKSAKSRREDDLSATVRKSTPVIHSKLMSSLPPLRRSLQPTHSNCPADSAHLADSVHLIPITLLTHKCQLKLVY</sequence>
<dbReference type="PROSITE" id="PS00108">
    <property type="entry name" value="PROTEIN_KINASE_ST"/>
    <property type="match status" value="1"/>
</dbReference>
<dbReference type="PANTHER" id="PTHR44899">
    <property type="entry name" value="CAMK FAMILY PROTEIN KINASE"/>
    <property type="match status" value="1"/>
</dbReference>
<gene>
    <name evidence="12" type="ORF">EB796_017643</name>
</gene>